<dbReference type="PATRIC" id="fig|37916.4.peg.198"/>
<dbReference type="Pfam" id="PF04957">
    <property type="entry name" value="RMF"/>
    <property type="match status" value="1"/>
</dbReference>
<dbReference type="Proteomes" id="UP000036513">
    <property type="component" value="Unassembled WGS sequence"/>
</dbReference>
<dbReference type="EMBL" id="JYNL01000001">
    <property type="protein sequence ID" value="KMO84059.1"/>
    <property type="molecule type" value="Genomic_DNA"/>
</dbReference>
<name>A0A0J6WNA1_9MYCO</name>
<reference evidence="1 2" key="1">
    <citation type="journal article" date="2015" name="Genome Biol. Evol.">
        <title>Characterization of Three Mycobacterium spp. with Potential Use in Bioremediation by Genome Sequencing and Comparative Genomics.</title>
        <authorList>
            <person name="Das S."/>
            <person name="Pettersson B.M."/>
            <person name="Behra P.R."/>
            <person name="Ramesh M."/>
            <person name="Dasgupta S."/>
            <person name="Bhattacharya A."/>
            <person name="Kirsebom L.A."/>
        </authorList>
    </citation>
    <scope>NUCLEOTIDE SEQUENCE [LARGE SCALE GENOMIC DNA]</scope>
    <source>
        <strain evidence="1 2">DSM 43826</strain>
    </source>
</reference>
<comment type="caution">
    <text evidence="1">The sequence shown here is derived from an EMBL/GenBank/DDBJ whole genome shotgun (WGS) entry which is preliminary data.</text>
</comment>
<dbReference type="RefSeq" id="WP_048468437.1">
    <property type="nucleotide sequence ID" value="NZ_JYNL01000001.1"/>
</dbReference>
<evidence type="ECO:0000313" key="1">
    <source>
        <dbReference type="EMBL" id="KMO84059.1"/>
    </source>
</evidence>
<organism evidence="1 2">
    <name type="scientific">Mycolicibacterium chlorophenolicum</name>
    <dbReference type="NCBI Taxonomy" id="37916"/>
    <lineage>
        <taxon>Bacteria</taxon>
        <taxon>Bacillati</taxon>
        <taxon>Actinomycetota</taxon>
        <taxon>Actinomycetes</taxon>
        <taxon>Mycobacteriales</taxon>
        <taxon>Mycobacteriaceae</taxon>
        <taxon>Mycolicibacterium</taxon>
    </lineage>
</organism>
<dbReference type="InterPro" id="IPR007040">
    <property type="entry name" value="Ribosome_modulation_factor"/>
</dbReference>
<accession>A0A0J6WNA1</accession>
<dbReference type="AlphaFoldDB" id="A0A0J6WNA1"/>
<keyword evidence="2" id="KW-1185">Reference proteome</keyword>
<protein>
    <submittedName>
        <fullName evidence="1">Uncharacterized protein</fullName>
    </submittedName>
</protein>
<gene>
    <name evidence="1" type="ORF">MCHLDSM_00197</name>
</gene>
<sequence length="71" mass="8091">MSTFRQRVIRALYEGSLAEVGDPNPYAGESLALAKLWHRGYMRMLSVRIEFGPAMRRYRAGRAAAEDDSDR</sequence>
<dbReference type="STRING" id="37916.MCHLDSM_00197"/>
<proteinExistence type="predicted"/>
<evidence type="ECO:0000313" key="2">
    <source>
        <dbReference type="Proteomes" id="UP000036513"/>
    </source>
</evidence>